<evidence type="ECO:0000256" key="1">
    <source>
        <dbReference type="ARBA" id="ARBA00022676"/>
    </source>
</evidence>
<dbReference type="GO" id="GO:0016758">
    <property type="term" value="F:hexosyltransferase activity"/>
    <property type="evidence" value="ECO:0007669"/>
    <property type="project" value="UniProtKB-ARBA"/>
</dbReference>
<dbReference type="Gene3D" id="3.90.550.10">
    <property type="entry name" value="Spore Coat Polysaccharide Biosynthesis Protein SpsA, Chain A"/>
    <property type="match status" value="1"/>
</dbReference>
<sequence>MKTLLSIIIPCYNSYRYIEECLTSILDYMPITCEVIIVNDGSTDDTLEKIKITSEKYSTKRIKILTQENLGVSSARNTGIHYSTGEYITFLDSDDYYAPSFWDIFPHILESKECDIFEFNALQTSSNNKKTINIVSFDDETHFKCMNQRTPAFKNSQWFPWARVYKTNLFKLHKIIFPDNCHYEDMYTIPQIYLVAKSVFPIKNDLIHYRTNESSISQTFRKKDILDLISTLEKYKSISIVEKKHHDIKNTLYPAVKRAFDLIKSLMIKNRDFDVRFFDILRIQKTLLHFSREFPSHKRLAIYLFPLYFKFILSFRKK</sequence>
<dbReference type="Pfam" id="PF00535">
    <property type="entry name" value="Glycos_transf_2"/>
    <property type="match status" value="1"/>
</dbReference>
<keyword evidence="2" id="KW-0808">Transferase</keyword>
<name>A0A1S8YC56_9GAMM</name>
<feature type="domain" description="Glycosyltransferase 2-like" evidence="3">
    <location>
        <begin position="6"/>
        <end position="102"/>
    </location>
</feature>
<accession>A0A1S8YC56</accession>
<dbReference type="Proteomes" id="UP000190667">
    <property type="component" value="Unassembled WGS sequence"/>
</dbReference>
<dbReference type="STRING" id="1926881.BTJ39_21385"/>
<dbReference type="InterPro" id="IPR029044">
    <property type="entry name" value="Nucleotide-diphossugar_trans"/>
</dbReference>
<protein>
    <recommendedName>
        <fullName evidence="3">Glycosyltransferase 2-like domain-containing protein</fullName>
    </recommendedName>
</protein>
<evidence type="ECO:0000259" key="3">
    <source>
        <dbReference type="Pfam" id="PF00535"/>
    </source>
</evidence>
<dbReference type="PANTHER" id="PTHR22916:SF51">
    <property type="entry name" value="GLYCOSYLTRANSFERASE EPSH-RELATED"/>
    <property type="match status" value="1"/>
</dbReference>
<organism evidence="4 5">
    <name type="scientific">Izhakiella australiensis</name>
    <dbReference type="NCBI Taxonomy" id="1926881"/>
    <lineage>
        <taxon>Bacteria</taxon>
        <taxon>Pseudomonadati</taxon>
        <taxon>Pseudomonadota</taxon>
        <taxon>Gammaproteobacteria</taxon>
        <taxon>Enterobacterales</taxon>
        <taxon>Erwiniaceae</taxon>
        <taxon>Izhakiella</taxon>
    </lineage>
</organism>
<dbReference type="PANTHER" id="PTHR22916">
    <property type="entry name" value="GLYCOSYLTRANSFERASE"/>
    <property type="match status" value="1"/>
</dbReference>
<gene>
    <name evidence="4" type="ORF">BTJ39_21385</name>
</gene>
<keyword evidence="5" id="KW-1185">Reference proteome</keyword>
<reference evidence="4 5" key="1">
    <citation type="submission" date="2016-12" db="EMBL/GenBank/DDBJ databases">
        <title>Izhakiella australiana sp. nov. of genus Izhakiella isolated from Australian desert.</title>
        <authorList>
            <person name="Ji M."/>
        </authorList>
    </citation>
    <scope>NUCLEOTIDE SEQUENCE [LARGE SCALE GENOMIC DNA]</scope>
    <source>
        <strain evidence="4 5">D4N98</strain>
    </source>
</reference>
<comment type="caution">
    <text evidence="4">The sequence shown here is derived from an EMBL/GenBank/DDBJ whole genome shotgun (WGS) entry which is preliminary data.</text>
</comment>
<evidence type="ECO:0000313" key="4">
    <source>
        <dbReference type="EMBL" id="OON36525.1"/>
    </source>
</evidence>
<evidence type="ECO:0000313" key="5">
    <source>
        <dbReference type="Proteomes" id="UP000190667"/>
    </source>
</evidence>
<dbReference type="EMBL" id="MRUL01000024">
    <property type="protein sequence ID" value="OON36525.1"/>
    <property type="molecule type" value="Genomic_DNA"/>
</dbReference>
<proteinExistence type="predicted"/>
<dbReference type="CDD" id="cd00761">
    <property type="entry name" value="Glyco_tranf_GTA_type"/>
    <property type="match status" value="1"/>
</dbReference>
<evidence type="ECO:0000256" key="2">
    <source>
        <dbReference type="ARBA" id="ARBA00022679"/>
    </source>
</evidence>
<dbReference type="RefSeq" id="WP_176110397.1">
    <property type="nucleotide sequence ID" value="NZ_MRUL01000024.1"/>
</dbReference>
<keyword evidence="1" id="KW-0328">Glycosyltransferase</keyword>
<dbReference type="InterPro" id="IPR001173">
    <property type="entry name" value="Glyco_trans_2-like"/>
</dbReference>
<dbReference type="AlphaFoldDB" id="A0A1S8YC56"/>
<dbReference type="SUPFAM" id="SSF53448">
    <property type="entry name" value="Nucleotide-diphospho-sugar transferases"/>
    <property type="match status" value="1"/>
</dbReference>